<evidence type="ECO:0000256" key="2">
    <source>
        <dbReference type="ARBA" id="ARBA00001913"/>
    </source>
</evidence>
<keyword evidence="7" id="KW-0378">Hydrolase</keyword>
<dbReference type="Pfam" id="PF00128">
    <property type="entry name" value="Alpha-amylase"/>
    <property type="match status" value="1"/>
</dbReference>
<evidence type="ECO:0000256" key="7">
    <source>
        <dbReference type="ARBA" id="ARBA00022801"/>
    </source>
</evidence>
<feature type="chain" id="PRO_5022742528" description="alpha-amylase" evidence="18">
    <location>
        <begin position="25"/>
        <end position="495"/>
    </location>
</feature>
<keyword evidence="5 15" id="KW-0479">Metal-binding</keyword>
<feature type="binding site" evidence="15">
    <location>
        <position position="252"/>
    </location>
    <ligand>
        <name>Ca(2+)</name>
        <dbReference type="ChEBI" id="CHEBI:29108"/>
        <label>2</label>
    </ligand>
</feature>
<feature type="binding site" evidence="15">
    <location>
        <position position="183"/>
    </location>
    <ligand>
        <name>Ca(2+)</name>
        <dbReference type="ChEBI" id="CHEBI:29108"/>
        <label>1</label>
    </ligand>
</feature>
<accession>A0A5C3DR66</accession>
<feature type="binding site" evidence="17">
    <location>
        <position position="366"/>
    </location>
    <ligand>
        <name>substrate</name>
    </ligand>
</feature>
<evidence type="ECO:0000256" key="9">
    <source>
        <dbReference type="ARBA" id="ARBA00023157"/>
    </source>
</evidence>
<evidence type="ECO:0000259" key="19">
    <source>
        <dbReference type="SMART" id="SM00642"/>
    </source>
</evidence>
<dbReference type="GO" id="GO:0005509">
    <property type="term" value="F:calcium ion binding"/>
    <property type="evidence" value="ECO:0007669"/>
    <property type="project" value="InterPro"/>
</dbReference>
<dbReference type="InterPro" id="IPR015340">
    <property type="entry name" value="A_amylase_C_dom"/>
</dbReference>
<evidence type="ECO:0000256" key="15">
    <source>
        <dbReference type="PIRSR" id="PIRSR001024-3"/>
    </source>
</evidence>
<dbReference type="GO" id="GO:0004556">
    <property type="term" value="F:alpha-amylase activity"/>
    <property type="evidence" value="ECO:0007669"/>
    <property type="project" value="UniProtKB-EC"/>
</dbReference>
<evidence type="ECO:0000256" key="1">
    <source>
        <dbReference type="ARBA" id="ARBA00000548"/>
    </source>
</evidence>
<dbReference type="SUPFAM" id="SSF51011">
    <property type="entry name" value="Glycosyl hydrolase domain"/>
    <property type="match status" value="1"/>
</dbReference>
<feature type="binding site" evidence="15">
    <location>
        <position position="232"/>
    </location>
    <ligand>
        <name>Ca(2+)</name>
        <dbReference type="ChEBI" id="CHEBI:29108"/>
        <label>1</label>
    </ligand>
</feature>
<protein>
    <recommendedName>
        <fullName evidence="4">alpha-amylase</fullName>
        <ecNumber evidence="4">3.2.1.1</ecNumber>
    </recommendedName>
</protein>
<evidence type="ECO:0000256" key="14">
    <source>
        <dbReference type="PIRSR" id="PIRSR001024-2"/>
    </source>
</evidence>
<keyword evidence="10" id="KW-0325">Glycoprotein</keyword>
<dbReference type="Proteomes" id="UP000324022">
    <property type="component" value="Unassembled WGS sequence"/>
</dbReference>
<evidence type="ECO:0000256" key="5">
    <source>
        <dbReference type="ARBA" id="ARBA00022723"/>
    </source>
</evidence>
<evidence type="ECO:0000256" key="16">
    <source>
        <dbReference type="PIRSR" id="PIRSR001024-4"/>
    </source>
</evidence>
<evidence type="ECO:0000256" key="4">
    <source>
        <dbReference type="ARBA" id="ARBA00012595"/>
    </source>
</evidence>
<dbReference type="Pfam" id="PF09260">
    <property type="entry name" value="A_amylase_dom_C"/>
    <property type="match status" value="1"/>
</dbReference>
<feature type="domain" description="Glycosyl hydrolase family 13 catalytic" evidence="19">
    <location>
        <begin position="36"/>
        <end position="391"/>
    </location>
</feature>
<dbReference type="SMART" id="SM00642">
    <property type="entry name" value="Aamy"/>
    <property type="match status" value="1"/>
</dbReference>
<evidence type="ECO:0000256" key="13">
    <source>
        <dbReference type="PIRSR" id="PIRSR001024-1"/>
    </source>
</evidence>
<evidence type="ECO:0000256" key="11">
    <source>
        <dbReference type="ARBA" id="ARBA00023277"/>
    </source>
</evidence>
<evidence type="ECO:0000313" key="20">
    <source>
        <dbReference type="EMBL" id="SPO20662.1"/>
    </source>
</evidence>
<evidence type="ECO:0000256" key="17">
    <source>
        <dbReference type="PIRSR" id="PIRSR001024-5"/>
    </source>
</evidence>
<feature type="binding site" evidence="15">
    <location>
        <position position="228"/>
    </location>
    <ligand>
        <name>Ca(2+)</name>
        <dbReference type="ChEBI" id="CHEBI:29108"/>
        <label>2</label>
    </ligand>
</feature>
<dbReference type="PANTHER" id="PTHR10357:SF215">
    <property type="entry name" value="ALPHA-AMYLASE 1"/>
    <property type="match status" value="1"/>
</dbReference>
<feature type="binding site" evidence="15">
    <location>
        <position position="140"/>
    </location>
    <ligand>
        <name>Ca(2+)</name>
        <dbReference type="ChEBI" id="CHEBI:29108"/>
        <label>1</label>
    </ligand>
</feature>
<feature type="binding site" evidence="15">
    <location>
        <position position="197"/>
    </location>
    <ligand>
        <name>Ca(2+)</name>
        <dbReference type="ChEBI" id="CHEBI:29108"/>
        <label>1</label>
    </ligand>
</feature>
<feature type="active site" description="Proton donor" evidence="13">
    <location>
        <position position="252"/>
    </location>
</feature>
<dbReference type="OrthoDB" id="204980at2759"/>
<evidence type="ECO:0000256" key="6">
    <source>
        <dbReference type="ARBA" id="ARBA00022729"/>
    </source>
</evidence>
<feature type="binding site" evidence="17">
    <location>
        <position position="102"/>
    </location>
    <ligand>
        <name>substrate</name>
    </ligand>
</feature>
<feature type="disulfide bond" evidence="16">
    <location>
        <begin position="171"/>
        <end position="185"/>
    </location>
</feature>
<feature type="disulfide bond" evidence="16">
    <location>
        <begin position="458"/>
        <end position="493"/>
    </location>
</feature>
<feature type="binding site" evidence="17">
    <location>
        <position position="226"/>
    </location>
    <ligand>
        <name>substrate</name>
    </ligand>
</feature>
<dbReference type="InterPro" id="IPR006047">
    <property type="entry name" value="GH13_cat_dom"/>
</dbReference>
<dbReference type="InterPro" id="IPR013777">
    <property type="entry name" value="A-amylase-like"/>
</dbReference>
<keyword evidence="9 16" id="KW-1015">Disulfide bond</keyword>
<feature type="binding site" evidence="17">
    <location>
        <position position="319"/>
    </location>
    <ligand>
        <name>substrate</name>
    </ligand>
</feature>
<dbReference type="Gene3D" id="2.60.40.1180">
    <property type="entry name" value="Golgi alpha-mannosidase II"/>
    <property type="match status" value="1"/>
</dbReference>
<dbReference type="InterPro" id="IPR013780">
    <property type="entry name" value="Glyco_hydro_b"/>
</dbReference>
<feature type="disulfide bond" evidence="16">
    <location>
        <begin position="53"/>
        <end position="61"/>
    </location>
</feature>
<dbReference type="PANTHER" id="PTHR10357">
    <property type="entry name" value="ALPHA-AMYLASE FAMILY MEMBER"/>
    <property type="match status" value="1"/>
</dbReference>
<sequence>MRFAQLASLLAASVTFFSIDSNAATPAAWKTRTIYQIVTDRFGVASGVTPSSCAAGTNVYCGGTFQGIISKLDYIANMGFDAIWISPVVTNVDSPNAYHGYWAQDLYSINSHFGSASDLRALSNALHSRGMYLMIDVVANHMGPQINGNSVNNNPSAYKPFNQPSQYHNFCTITNYNDQTNVEQCWLGSDQQSGLPDLNTENSVVYSGLYSWVKSLVGNYTVDGLRVDTVKHVRKDFWPGFNSNAGVYCTGEVLSGDPAYVSPYQQVMDGIINYPIFYPLTRAFQRPAQGFTEMKNMINTIRSQFKDPLLLTNFLENQDQPRFPSLTSDRALAKSAITYILTGDGIPIIYYGQEQSFNGGNDPYNREALWTSNYNTGSEMYIHISKVNKLRKFVKNLSTNNPITTPLTSVYDDSIAWVYRKAGMVVALSSGGSSAATQNLYINAASLPSGTLQDVISCKSISVPSSGTATIQLNGGQPAVYYPVSGLTGSGICGR</sequence>
<feature type="binding site" evidence="17">
    <location>
        <position position="256"/>
    </location>
    <ligand>
        <name>substrate</name>
    </ligand>
</feature>
<dbReference type="AlphaFoldDB" id="A0A5C3DR66"/>
<dbReference type="Gene3D" id="3.20.20.80">
    <property type="entry name" value="Glycosidases"/>
    <property type="match status" value="1"/>
</dbReference>
<feature type="site" description="Transition state stabilizer" evidence="14">
    <location>
        <position position="319"/>
    </location>
</feature>
<evidence type="ECO:0000256" key="8">
    <source>
        <dbReference type="ARBA" id="ARBA00022837"/>
    </source>
</evidence>
<dbReference type="CDD" id="cd11319">
    <property type="entry name" value="AmyAc_euk_AmyA"/>
    <property type="match status" value="1"/>
</dbReference>
<proteinExistence type="inferred from homology"/>
<keyword evidence="11" id="KW-0119">Carbohydrate metabolism</keyword>
<keyword evidence="21" id="KW-1185">Reference proteome</keyword>
<reference evidence="20 21" key="1">
    <citation type="submission" date="2018-03" db="EMBL/GenBank/DDBJ databases">
        <authorList>
            <person name="Guldener U."/>
        </authorList>
    </citation>
    <scope>NUCLEOTIDE SEQUENCE [LARGE SCALE GENOMIC DNA]</scope>
    <source>
        <strain evidence="20 21">NBRC100155</strain>
    </source>
</reference>
<dbReference type="EMBL" id="OOIN01000002">
    <property type="protein sequence ID" value="SPO20662.1"/>
    <property type="molecule type" value="Genomic_DNA"/>
</dbReference>
<keyword evidence="12" id="KW-0326">Glycosidase</keyword>
<evidence type="ECO:0000256" key="12">
    <source>
        <dbReference type="ARBA" id="ARBA00023295"/>
    </source>
</evidence>
<feature type="signal peptide" evidence="18">
    <location>
        <begin position="1"/>
        <end position="24"/>
    </location>
</feature>
<evidence type="ECO:0000256" key="10">
    <source>
        <dbReference type="ARBA" id="ARBA00023180"/>
    </source>
</evidence>
<comment type="catalytic activity">
    <reaction evidence="1">
        <text>Endohydrolysis of (1-&gt;4)-alpha-D-glucosidic linkages in polysaccharides containing three or more (1-&gt;4)-alpha-linked D-glucose units.</text>
        <dbReference type="EC" id="3.2.1.1"/>
    </reaction>
</comment>
<dbReference type="InterPro" id="IPR017853">
    <property type="entry name" value="GH"/>
</dbReference>
<comment type="similarity">
    <text evidence="3">Belongs to the glycosyl hydrolase 13 family.</text>
</comment>
<keyword evidence="8 15" id="KW-0106">Calcium</keyword>
<evidence type="ECO:0000313" key="21">
    <source>
        <dbReference type="Proteomes" id="UP000324022"/>
    </source>
</evidence>
<gene>
    <name evidence="20" type="ORF">UTRI_00138</name>
</gene>
<dbReference type="FunFam" id="3.20.20.80:FF:000120">
    <property type="entry name" value="Alpha-amylase A"/>
    <property type="match status" value="1"/>
</dbReference>
<feature type="binding site" evidence="17">
    <location>
        <position position="141"/>
    </location>
    <ligand>
        <name>substrate</name>
    </ligand>
</feature>
<evidence type="ECO:0000256" key="18">
    <source>
        <dbReference type="SAM" id="SignalP"/>
    </source>
</evidence>
<feature type="active site" description="Nucleophile" evidence="13">
    <location>
        <position position="228"/>
    </location>
</feature>
<organism evidence="20 21">
    <name type="scientific">Ustilago trichophora</name>
    <dbReference type="NCBI Taxonomy" id="86804"/>
    <lineage>
        <taxon>Eukaryota</taxon>
        <taxon>Fungi</taxon>
        <taxon>Dikarya</taxon>
        <taxon>Basidiomycota</taxon>
        <taxon>Ustilaginomycotina</taxon>
        <taxon>Ustilaginomycetes</taxon>
        <taxon>Ustilaginales</taxon>
        <taxon>Ustilaginaceae</taxon>
        <taxon>Ustilago</taxon>
    </lineage>
</organism>
<dbReference type="PIRSF" id="PIRSF001024">
    <property type="entry name" value="Alph-amyl_fung"/>
    <property type="match status" value="1"/>
</dbReference>
<dbReference type="GO" id="GO:0016052">
    <property type="term" value="P:carbohydrate catabolic process"/>
    <property type="evidence" value="ECO:0007669"/>
    <property type="project" value="InterPro"/>
</dbReference>
<evidence type="ECO:0000256" key="3">
    <source>
        <dbReference type="ARBA" id="ARBA00008061"/>
    </source>
</evidence>
<keyword evidence="6 18" id="KW-0732">Signal</keyword>
<dbReference type="SUPFAM" id="SSF51445">
    <property type="entry name" value="(Trans)glycosidases"/>
    <property type="match status" value="1"/>
</dbReference>
<comment type="cofactor">
    <cofactor evidence="2">
        <name>Ca(2+)</name>
        <dbReference type="ChEBI" id="CHEBI:29108"/>
    </cofactor>
</comment>
<dbReference type="EC" id="3.2.1.1" evidence="4"/>
<name>A0A5C3DR66_9BASI</name>